<evidence type="ECO:0000313" key="3">
    <source>
        <dbReference type="Proteomes" id="UP001460270"/>
    </source>
</evidence>
<gene>
    <name evidence="2" type="ORF">WMY93_017022</name>
</gene>
<dbReference type="AlphaFoldDB" id="A0AAW0NRU6"/>
<dbReference type="CDD" id="cd11657">
    <property type="entry name" value="TIN2_N"/>
    <property type="match status" value="1"/>
</dbReference>
<dbReference type="Proteomes" id="UP001460270">
    <property type="component" value="Unassembled WGS sequence"/>
</dbReference>
<protein>
    <recommendedName>
        <fullName evidence="1">TERF1-interacting nuclear factor 2 N-terminal domain-containing protein</fullName>
    </recommendedName>
</protein>
<dbReference type="EMBL" id="JBBPFD010000012">
    <property type="protein sequence ID" value="KAK7904415.1"/>
    <property type="molecule type" value="Genomic_DNA"/>
</dbReference>
<dbReference type="GO" id="GO:0016233">
    <property type="term" value="P:telomere capping"/>
    <property type="evidence" value="ECO:0007669"/>
    <property type="project" value="InterPro"/>
</dbReference>
<dbReference type="InterPro" id="IPR039098">
    <property type="entry name" value="TINF2"/>
</dbReference>
<dbReference type="PANTHER" id="PTHR15512:SF2">
    <property type="match status" value="1"/>
</dbReference>
<keyword evidence="3" id="KW-1185">Reference proteome</keyword>
<name>A0AAW0NRU6_9GOBI</name>
<dbReference type="InterPro" id="IPR029400">
    <property type="entry name" value="TINF2_N"/>
</dbReference>
<evidence type="ECO:0000313" key="2">
    <source>
        <dbReference type="EMBL" id="KAK7904415.1"/>
    </source>
</evidence>
<dbReference type="GO" id="GO:1904356">
    <property type="term" value="P:regulation of telomere maintenance via telomere lengthening"/>
    <property type="evidence" value="ECO:0007669"/>
    <property type="project" value="TreeGrafter"/>
</dbReference>
<organism evidence="2 3">
    <name type="scientific">Mugilogobius chulae</name>
    <name type="common">yellowstripe goby</name>
    <dbReference type="NCBI Taxonomy" id="88201"/>
    <lineage>
        <taxon>Eukaryota</taxon>
        <taxon>Metazoa</taxon>
        <taxon>Chordata</taxon>
        <taxon>Craniata</taxon>
        <taxon>Vertebrata</taxon>
        <taxon>Euteleostomi</taxon>
        <taxon>Actinopterygii</taxon>
        <taxon>Neopterygii</taxon>
        <taxon>Teleostei</taxon>
        <taxon>Neoteleostei</taxon>
        <taxon>Acanthomorphata</taxon>
        <taxon>Gobiaria</taxon>
        <taxon>Gobiiformes</taxon>
        <taxon>Gobioidei</taxon>
        <taxon>Gobiidae</taxon>
        <taxon>Gobionellinae</taxon>
        <taxon>Mugilogobius</taxon>
    </lineage>
</organism>
<dbReference type="GO" id="GO:0070187">
    <property type="term" value="C:shelterin complex"/>
    <property type="evidence" value="ECO:0007669"/>
    <property type="project" value="InterPro"/>
</dbReference>
<dbReference type="GO" id="GO:0042162">
    <property type="term" value="F:telomeric DNA binding"/>
    <property type="evidence" value="ECO:0007669"/>
    <property type="project" value="TreeGrafter"/>
</dbReference>
<dbReference type="PANTHER" id="PTHR15512">
    <property type="entry name" value="TERF1-INTERACTING NUCLEAR FACTOR 2"/>
    <property type="match status" value="1"/>
</dbReference>
<sequence length="242" mass="27803">MALQKTDLDSAKAALPLASLHLLVPPVQLLAASMWQIVKKKDIQSYWKVSDFVSFVMESVPELLLFKHWTQLILGLRAQFILELCEKGEGEKLIQSHLEKIKTQPSTQLREASDEKKVVSDFAELIHTFLVESQDKQTFFQEVWSEESRALFNSDLQMLFWEFLCRFNQLLPTPELDQTISWLGESCVFEDFVQSLSEPTHMKDLLQHHKHLGHLAQHELFTPEKNLTNALNADAASLSDNL</sequence>
<comment type="caution">
    <text evidence="2">The sequence shown here is derived from an EMBL/GenBank/DDBJ whole genome shotgun (WGS) entry which is preliminary data.</text>
</comment>
<reference evidence="3" key="1">
    <citation type="submission" date="2024-04" db="EMBL/GenBank/DDBJ databases">
        <title>Salinicola lusitanus LLJ914,a marine bacterium isolated from the Okinawa Trough.</title>
        <authorList>
            <person name="Li J."/>
        </authorList>
    </citation>
    <scope>NUCLEOTIDE SEQUENCE [LARGE SCALE GENOMIC DNA]</scope>
</reference>
<dbReference type="Pfam" id="PF14973">
    <property type="entry name" value="TINF2_N"/>
    <property type="match status" value="1"/>
</dbReference>
<accession>A0AAW0NRU6</accession>
<proteinExistence type="predicted"/>
<evidence type="ECO:0000259" key="1">
    <source>
        <dbReference type="Pfam" id="PF14973"/>
    </source>
</evidence>
<feature type="domain" description="TERF1-interacting nuclear factor 2 N-terminal" evidence="1">
    <location>
        <begin position="35"/>
        <end position="178"/>
    </location>
</feature>